<dbReference type="Proteomes" id="UP000326557">
    <property type="component" value="Unassembled WGS sequence"/>
</dbReference>
<dbReference type="AlphaFoldDB" id="A0A5E7DQP6"/>
<evidence type="ECO:0000313" key="1">
    <source>
        <dbReference type="EMBL" id="VVO19940.1"/>
    </source>
</evidence>
<dbReference type="EMBL" id="CABVHP010000013">
    <property type="protein sequence ID" value="VVO19940.1"/>
    <property type="molecule type" value="Genomic_DNA"/>
</dbReference>
<gene>
    <name evidence="1" type="ORF">PS704_04139</name>
</gene>
<reference evidence="1 2" key="1">
    <citation type="submission" date="2019-09" db="EMBL/GenBank/DDBJ databases">
        <authorList>
            <person name="Chandra G."/>
            <person name="Truman W A."/>
        </authorList>
    </citation>
    <scope>NUCLEOTIDE SEQUENCE [LARGE SCALE GENOMIC DNA]</scope>
    <source>
        <strain evidence="1">PS704</strain>
    </source>
</reference>
<organism evidence="1 2">
    <name type="scientific">Pseudomonas fluorescens</name>
    <dbReference type="NCBI Taxonomy" id="294"/>
    <lineage>
        <taxon>Bacteria</taxon>
        <taxon>Pseudomonadati</taxon>
        <taxon>Pseudomonadota</taxon>
        <taxon>Gammaproteobacteria</taxon>
        <taxon>Pseudomonadales</taxon>
        <taxon>Pseudomonadaceae</taxon>
        <taxon>Pseudomonas</taxon>
    </lineage>
</organism>
<proteinExistence type="predicted"/>
<name>A0A5E7DQP6_PSEFL</name>
<sequence>MFSQYSRPAEAALFVSQYMARHCAGDRGSPVATLGDVAGVPRRFIRMGRKRRGEHDSGSGSGCDECEFHIHFLG</sequence>
<evidence type="ECO:0000313" key="2">
    <source>
        <dbReference type="Proteomes" id="UP000326557"/>
    </source>
</evidence>
<accession>A0A5E7DQP6</accession>
<protein>
    <submittedName>
        <fullName evidence="1">Uncharacterized protein</fullName>
    </submittedName>
</protein>